<name>A0ABS8K5A5_9BURK</name>
<keyword evidence="2" id="KW-1185">Reference proteome</keyword>
<dbReference type="RefSeq" id="WP_230513608.1">
    <property type="nucleotide sequence ID" value="NZ_JAJITD010000027.1"/>
</dbReference>
<organism evidence="1 2">
    <name type="scientific">Paraburkholderia sejongensis</name>
    <dbReference type="NCBI Taxonomy" id="2886946"/>
    <lineage>
        <taxon>Bacteria</taxon>
        <taxon>Pseudomonadati</taxon>
        <taxon>Pseudomonadota</taxon>
        <taxon>Betaproteobacteria</taxon>
        <taxon>Burkholderiales</taxon>
        <taxon>Burkholderiaceae</taxon>
        <taxon>Paraburkholderia</taxon>
    </lineage>
</organism>
<comment type="caution">
    <text evidence="1">The sequence shown here is derived from an EMBL/GenBank/DDBJ whole genome shotgun (WGS) entry which is preliminary data.</text>
</comment>
<evidence type="ECO:0000313" key="2">
    <source>
        <dbReference type="Proteomes" id="UP001431019"/>
    </source>
</evidence>
<evidence type="ECO:0000313" key="1">
    <source>
        <dbReference type="EMBL" id="MCC8397349.1"/>
    </source>
</evidence>
<protein>
    <submittedName>
        <fullName evidence="1">Uncharacterized protein</fullName>
    </submittedName>
</protein>
<sequence>MSDPALPYPLLEPLELTTLLMRHYGIHRGLWTLHIVFRTNGLSFVPPGTDAAYPGVVTRVEALGLRRVETADPLTVDAAAVNPER</sequence>
<dbReference type="EMBL" id="JAJITD010000027">
    <property type="protein sequence ID" value="MCC8397349.1"/>
    <property type="molecule type" value="Genomic_DNA"/>
</dbReference>
<proteinExistence type="predicted"/>
<gene>
    <name evidence="1" type="ORF">LJ656_32785</name>
</gene>
<dbReference type="Proteomes" id="UP001431019">
    <property type="component" value="Unassembled WGS sequence"/>
</dbReference>
<reference evidence="1 2" key="1">
    <citation type="submission" date="2021-11" db="EMBL/GenBank/DDBJ databases">
        <authorList>
            <person name="Oh E.-T."/>
            <person name="Kim S.-B."/>
        </authorList>
    </citation>
    <scope>NUCLEOTIDE SEQUENCE [LARGE SCALE GENOMIC DNA]</scope>
    <source>
        <strain evidence="1 2">MMS20-SJTR3</strain>
    </source>
</reference>
<accession>A0ABS8K5A5</accession>